<accession>A0AAV0I796</accession>
<name>A0AAV0I796_9ROSI</name>
<dbReference type="AlphaFoldDB" id="A0AAV0I796"/>
<evidence type="ECO:0000313" key="3">
    <source>
        <dbReference type="Proteomes" id="UP001154282"/>
    </source>
</evidence>
<dbReference type="Proteomes" id="UP001154282">
    <property type="component" value="Unassembled WGS sequence"/>
</dbReference>
<comment type="caution">
    <text evidence="2">The sequence shown here is derived from an EMBL/GenBank/DDBJ whole genome shotgun (WGS) entry which is preliminary data.</text>
</comment>
<gene>
    <name evidence="2" type="ORF">LITE_LOCUS7603</name>
</gene>
<evidence type="ECO:0000313" key="2">
    <source>
        <dbReference type="EMBL" id="CAI0392603.1"/>
    </source>
</evidence>
<keyword evidence="3" id="KW-1185">Reference proteome</keyword>
<protein>
    <submittedName>
        <fullName evidence="2">Uncharacterized protein</fullName>
    </submittedName>
</protein>
<dbReference type="EMBL" id="CAMGYJ010000003">
    <property type="protein sequence ID" value="CAI0392603.1"/>
    <property type="molecule type" value="Genomic_DNA"/>
</dbReference>
<feature type="compositionally biased region" description="Basic and acidic residues" evidence="1">
    <location>
        <begin position="15"/>
        <end position="33"/>
    </location>
</feature>
<organism evidence="2 3">
    <name type="scientific">Linum tenue</name>
    <dbReference type="NCBI Taxonomy" id="586396"/>
    <lineage>
        <taxon>Eukaryota</taxon>
        <taxon>Viridiplantae</taxon>
        <taxon>Streptophyta</taxon>
        <taxon>Embryophyta</taxon>
        <taxon>Tracheophyta</taxon>
        <taxon>Spermatophyta</taxon>
        <taxon>Magnoliopsida</taxon>
        <taxon>eudicotyledons</taxon>
        <taxon>Gunneridae</taxon>
        <taxon>Pentapetalae</taxon>
        <taxon>rosids</taxon>
        <taxon>fabids</taxon>
        <taxon>Malpighiales</taxon>
        <taxon>Linaceae</taxon>
        <taxon>Linum</taxon>
    </lineage>
</organism>
<proteinExistence type="predicted"/>
<feature type="region of interest" description="Disordered" evidence="1">
    <location>
        <begin position="1"/>
        <end position="43"/>
    </location>
</feature>
<reference evidence="2" key="1">
    <citation type="submission" date="2022-08" db="EMBL/GenBank/DDBJ databases">
        <authorList>
            <person name="Gutierrez-Valencia J."/>
        </authorList>
    </citation>
    <scope>NUCLEOTIDE SEQUENCE</scope>
</reference>
<sequence>MVVDGGQWLSKPRSLGKEDVKQLSKVVEKRSREAPVGVPKSNL</sequence>
<evidence type="ECO:0000256" key="1">
    <source>
        <dbReference type="SAM" id="MobiDB-lite"/>
    </source>
</evidence>